<sequence length="220" mass="25100">MEDLKLVKALRDMAAPECRISTGLMVSWKQYYCFATSQPAYWEKTSENKTIIHCIGIGGGLEGNEGFIEAVQREALEESSAAIRIMEPPAKKTLYWGHNQDPTWMVGPWSDSEVSPLLVWQREWIVRKPNQEPYLRKWFTPVFWAEFLAEPQASMENPAIIFVPKNLFPSLLHPMSYEQAEQEGIVVKGMGIPPSDKMVIGLSGSAYYTAQVWDKWLKVN</sequence>
<reference evidence="1" key="1">
    <citation type="submission" date="2019-08" db="EMBL/GenBank/DDBJ databases">
        <authorList>
            <person name="Kucharzyk K."/>
            <person name="Murdoch R.W."/>
            <person name="Higgins S."/>
            <person name="Loffler F."/>
        </authorList>
    </citation>
    <scope>NUCLEOTIDE SEQUENCE</scope>
</reference>
<accession>A0A645E879</accession>
<dbReference type="InterPro" id="IPR015797">
    <property type="entry name" value="NUDIX_hydrolase-like_dom_sf"/>
</dbReference>
<dbReference type="EMBL" id="VSSQ01044179">
    <property type="protein sequence ID" value="MPM97980.1"/>
    <property type="molecule type" value="Genomic_DNA"/>
</dbReference>
<name>A0A645E879_9ZZZZ</name>
<organism evidence="1">
    <name type="scientific">bioreactor metagenome</name>
    <dbReference type="NCBI Taxonomy" id="1076179"/>
    <lineage>
        <taxon>unclassified sequences</taxon>
        <taxon>metagenomes</taxon>
        <taxon>ecological metagenomes</taxon>
    </lineage>
</organism>
<protein>
    <recommendedName>
        <fullName evidence="2">Nudix hydrolase domain-containing protein</fullName>
    </recommendedName>
</protein>
<proteinExistence type="predicted"/>
<comment type="caution">
    <text evidence="1">The sequence shown here is derived from an EMBL/GenBank/DDBJ whole genome shotgun (WGS) entry which is preliminary data.</text>
</comment>
<gene>
    <name evidence="1" type="ORF">SDC9_145161</name>
</gene>
<dbReference type="AlphaFoldDB" id="A0A645E879"/>
<evidence type="ECO:0000313" key="1">
    <source>
        <dbReference type="EMBL" id="MPM97980.1"/>
    </source>
</evidence>
<dbReference type="SUPFAM" id="SSF55811">
    <property type="entry name" value="Nudix"/>
    <property type="match status" value="1"/>
</dbReference>
<evidence type="ECO:0008006" key="2">
    <source>
        <dbReference type="Google" id="ProtNLM"/>
    </source>
</evidence>